<evidence type="ECO:0008006" key="3">
    <source>
        <dbReference type="Google" id="ProtNLM"/>
    </source>
</evidence>
<dbReference type="KEGG" id="gph:GEMMAAP_19305"/>
<organism evidence="1 2">
    <name type="scientific">Gemmatimonas phototrophica</name>
    <dbReference type="NCBI Taxonomy" id="1379270"/>
    <lineage>
        <taxon>Bacteria</taxon>
        <taxon>Pseudomonadati</taxon>
        <taxon>Gemmatimonadota</taxon>
        <taxon>Gemmatimonadia</taxon>
        <taxon>Gemmatimonadales</taxon>
        <taxon>Gemmatimonadaceae</taxon>
        <taxon>Gemmatimonas</taxon>
    </lineage>
</organism>
<dbReference type="Proteomes" id="UP000076404">
    <property type="component" value="Chromosome"/>
</dbReference>
<dbReference type="PANTHER" id="PTHR35564:SF4">
    <property type="entry name" value="CYTOPLASMIC PROTEIN"/>
    <property type="match status" value="1"/>
</dbReference>
<dbReference type="EMBL" id="CP011454">
    <property type="protein sequence ID" value="AMW07034.1"/>
    <property type="molecule type" value="Genomic_DNA"/>
</dbReference>
<evidence type="ECO:0000313" key="2">
    <source>
        <dbReference type="Proteomes" id="UP000076404"/>
    </source>
</evidence>
<dbReference type="PANTHER" id="PTHR35564">
    <property type="match status" value="1"/>
</dbReference>
<sequence length="308" mass="33036">MARARSGRATIGGWADPGAEVVRIGVPPSLAFPVGEVAELDVPEAADTPIRLSVNFFGLTGPQGVLPHAYTSHVAARARARDTAFRDFLDLFHHRALSLFHRAWEHHRPQLAAEHGEPDRLHQHLDDIAGVGTDATRRAAGPLADTVAYYAGLFAMRTRPATGLAQLISDHFGVPATVEQFVGEWRPLVGDGQVCLDDDGPAGCLGSAVIGNAVYDPQARVRLRLGPLTRAQFDAFLPAGRLFDSLCQLARLYADDQVGIDAQLVLAKTDVPSLHLGAADTPPLGFGNWLRTRPATHDADDVMLSLCS</sequence>
<name>A0A143BR46_9BACT</name>
<dbReference type="STRING" id="1379270.GEMMAAP_19305"/>
<keyword evidence="2" id="KW-1185">Reference proteome</keyword>
<accession>A0A143BR46</accession>
<dbReference type="InterPro" id="IPR010732">
    <property type="entry name" value="T6SS_TssG-like"/>
</dbReference>
<reference evidence="1 2" key="2">
    <citation type="journal article" date="2016" name="Environ. Microbiol. Rep.">
        <title>Metagenomic evidence for the presence of phototrophic Gemmatimonadetes bacteria in diverse environments.</title>
        <authorList>
            <person name="Zeng Y."/>
            <person name="Baumbach J."/>
            <person name="Barbosa E.G."/>
            <person name="Azevedo V."/>
            <person name="Zhang C."/>
            <person name="Koblizek M."/>
        </authorList>
    </citation>
    <scope>NUCLEOTIDE SEQUENCE [LARGE SCALE GENOMIC DNA]</scope>
    <source>
        <strain evidence="1 2">AP64</strain>
    </source>
</reference>
<dbReference type="NCBIfam" id="TIGR03347">
    <property type="entry name" value="VI_chp_1"/>
    <property type="match status" value="1"/>
</dbReference>
<reference evidence="1 2" key="1">
    <citation type="journal article" date="2014" name="Proc. Natl. Acad. Sci. U.S.A.">
        <title>Functional type 2 photosynthetic reaction centers found in the rare bacterial phylum Gemmatimonadetes.</title>
        <authorList>
            <person name="Zeng Y."/>
            <person name="Feng F."/>
            <person name="Medova H."/>
            <person name="Dean J."/>
            <person name="Koblizek M."/>
        </authorList>
    </citation>
    <scope>NUCLEOTIDE SEQUENCE [LARGE SCALE GENOMIC DNA]</scope>
    <source>
        <strain evidence="1 2">AP64</strain>
    </source>
</reference>
<evidence type="ECO:0000313" key="1">
    <source>
        <dbReference type="EMBL" id="AMW07034.1"/>
    </source>
</evidence>
<dbReference type="AlphaFoldDB" id="A0A143BR46"/>
<dbReference type="Pfam" id="PF06996">
    <property type="entry name" value="T6SS_TssG"/>
    <property type="match status" value="1"/>
</dbReference>
<proteinExistence type="predicted"/>
<dbReference type="eggNOG" id="COG3520">
    <property type="taxonomic scope" value="Bacteria"/>
</dbReference>
<protein>
    <recommendedName>
        <fullName evidence="3">Type VI secretion protein</fullName>
    </recommendedName>
</protein>
<gene>
    <name evidence="1" type="ORF">GEMMAAP_19305</name>
</gene>